<evidence type="ECO:0000313" key="4">
    <source>
        <dbReference type="EMBL" id="RXG27458.1"/>
    </source>
</evidence>
<proteinExistence type="predicted"/>
<dbReference type="AlphaFoldDB" id="A0A1M5U9K5"/>
<gene>
    <name evidence="4" type="ORF">DSM01_2977</name>
    <name evidence="5" type="ORF">SAMN04487999_0597</name>
</gene>
<reference evidence="4 7" key="3">
    <citation type="submission" date="2018-07" db="EMBL/GenBank/DDBJ databases">
        <title>Leeuwenhoekiella genomics.</title>
        <authorList>
            <person name="Tahon G."/>
            <person name="Willems A."/>
        </authorList>
    </citation>
    <scope>NUCLEOTIDE SEQUENCE [LARGE SCALE GENOMIC DNA]</scope>
    <source>
        <strain evidence="4 7">LMG 24856</strain>
    </source>
</reference>
<dbReference type="PANTHER" id="PTHR48081:SF6">
    <property type="entry name" value="PEPTIDASE S9 PROLYL OLIGOPEPTIDASE CATALYTIC DOMAIN-CONTAINING PROTEIN"/>
    <property type="match status" value="1"/>
</dbReference>
<evidence type="ECO:0000259" key="3">
    <source>
        <dbReference type="Pfam" id="PF20434"/>
    </source>
</evidence>
<dbReference type="RefSeq" id="WP_072980170.1">
    <property type="nucleotide sequence ID" value="NZ_FQXT01000001.1"/>
</dbReference>
<evidence type="ECO:0000256" key="2">
    <source>
        <dbReference type="SAM" id="SignalP"/>
    </source>
</evidence>
<dbReference type="SUPFAM" id="SSF53474">
    <property type="entry name" value="alpha/beta-Hydrolases"/>
    <property type="match status" value="1"/>
</dbReference>
<accession>A0A1M5U9K5</accession>
<dbReference type="PANTHER" id="PTHR48081">
    <property type="entry name" value="AB HYDROLASE SUPERFAMILY PROTEIN C4A8.06C"/>
    <property type="match status" value="1"/>
</dbReference>
<feature type="signal peptide" evidence="2">
    <location>
        <begin position="1"/>
        <end position="27"/>
    </location>
</feature>
<feature type="domain" description="BD-FAE-like" evidence="3">
    <location>
        <begin position="69"/>
        <end position="264"/>
    </location>
</feature>
<dbReference type="GO" id="GO:0016787">
    <property type="term" value="F:hydrolase activity"/>
    <property type="evidence" value="ECO:0007669"/>
    <property type="project" value="UniProtKB-KW"/>
</dbReference>
<dbReference type="InterPro" id="IPR029058">
    <property type="entry name" value="AB_hydrolase_fold"/>
</dbReference>
<dbReference type="STRING" id="573501.SAMN04487999_0597"/>
<dbReference type="Proteomes" id="UP000184240">
    <property type="component" value="Unassembled WGS sequence"/>
</dbReference>
<keyword evidence="7" id="KW-1185">Reference proteome</keyword>
<dbReference type="OrthoDB" id="9794725at2"/>
<reference evidence="5" key="2">
    <citation type="submission" date="2016-11" db="EMBL/GenBank/DDBJ databases">
        <authorList>
            <person name="Jaros S."/>
            <person name="Januszkiewicz K."/>
            <person name="Wedrychowicz H."/>
        </authorList>
    </citation>
    <scope>NUCLEOTIDE SEQUENCE [LARGE SCALE GENOMIC DNA]</scope>
    <source>
        <strain evidence="5">DSM 19859</strain>
    </source>
</reference>
<protein>
    <submittedName>
        <fullName evidence="5">Acetyl esterase/lipase</fullName>
    </submittedName>
</protein>
<dbReference type="Gene3D" id="3.40.50.1820">
    <property type="entry name" value="alpha/beta hydrolase"/>
    <property type="match status" value="1"/>
</dbReference>
<feature type="chain" id="PRO_5012138385" evidence="2">
    <location>
        <begin position="28"/>
        <end position="314"/>
    </location>
</feature>
<evidence type="ECO:0000313" key="6">
    <source>
        <dbReference type="Proteomes" id="UP000184240"/>
    </source>
</evidence>
<keyword evidence="1" id="KW-0378">Hydrolase</keyword>
<name>A0A1M5U9K5_9FLAO</name>
<evidence type="ECO:0000313" key="7">
    <source>
        <dbReference type="Proteomes" id="UP000290037"/>
    </source>
</evidence>
<keyword evidence="2" id="KW-0732">Signal</keyword>
<dbReference type="EMBL" id="FQXT01000001">
    <property type="protein sequence ID" value="SHH59591.1"/>
    <property type="molecule type" value="Genomic_DNA"/>
</dbReference>
<dbReference type="EMBL" id="QOVN01000007">
    <property type="protein sequence ID" value="RXG27458.1"/>
    <property type="molecule type" value="Genomic_DNA"/>
</dbReference>
<dbReference type="Proteomes" id="UP000290037">
    <property type="component" value="Unassembled WGS sequence"/>
</dbReference>
<dbReference type="Pfam" id="PF20434">
    <property type="entry name" value="BD-FAE"/>
    <property type="match status" value="1"/>
</dbReference>
<reference evidence="6" key="1">
    <citation type="submission" date="2016-11" db="EMBL/GenBank/DDBJ databases">
        <authorList>
            <person name="Varghese N."/>
            <person name="Submissions S."/>
        </authorList>
    </citation>
    <scope>NUCLEOTIDE SEQUENCE [LARGE SCALE GENOMIC DNA]</scope>
    <source>
        <strain evidence="6">DSM 19859</strain>
    </source>
</reference>
<evidence type="ECO:0000256" key="1">
    <source>
        <dbReference type="ARBA" id="ARBA00022801"/>
    </source>
</evidence>
<organism evidence="5 6">
    <name type="scientific">Leeuwenhoekiella palythoae</name>
    <dbReference type="NCBI Taxonomy" id="573501"/>
    <lineage>
        <taxon>Bacteria</taxon>
        <taxon>Pseudomonadati</taxon>
        <taxon>Bacteroidota</taxon>
        <taxon>Flavobacteriia</taxon>
        <taxon>Flavobacteriales</taxon>
        <taxon>Flavobacteriaceae</taxon>
        <taxon>Leeuwenhoekiella</taxon>
    </lineage>
</organism>
<evidence type="ECO:0000313" key="5">
    <source>
        <dbReference type="EMBL" id="SHH59591.1"/>
    </source>
</evidence>
<sequence>MKNYKSVYSVFVWVLGVSFVSMNSLHAQKEVKLWENGVPNSKTDAAYQEVQHADNGQVYGVDKVTDPTLTIYEPEAVKANGTAVVICPGGGYGHLAIDKEGYKLAAWFAEQGVTGFVLKYRLPSDAIMEDKSIGPLQDVQRAIRYVREQASTYGIDTSKVGIMGFSAGGHLASTAATHYADKVYDATEGVSAKPDFSVLIYPVISMQNGITHQGSKDNLLGKKASRGAAYAYSGEYQVTPETPMAFLAHATDDYAVPVENSINYYLALKDAGVPAEMHLYEDGGHGFGMGGTHTADSWPAALSLWMKKHDLITE</sequence>
<dbReference type="InterPro" id="IPR050300">
    <property type="entry name" value="GDXG_lipolytic_enzyme"/>
</dbReference>
<dbReference type="InterPro" id="IPR049492">
    <property type="entry name" value="BD-FAE-like_dom"/>
</dbReference>